<protein>
    <recommendedName>
        <fullName evidence="5">Transmembrane protein</fullName>
    </recommendedName>
</protein>
<feature type="coiled-coil region" evidence="1">
    <location>
        <begin position="81"/>
        <end position="108"/>
    </location>
</feature>
<accession>A0A562LEF5</accession>
<comment type="caution">
    <text evidence="3">The sequence shown here is derived from an EMBL/GenBank/DDBJ whole genome shotgun (WGS) entry which is preliminary data.</text>
</comment>
<dbReference type="InterPro" id="IPR046703">
    <property type="entry name" value="DUF6776"/>
</dbReference>
<evidence type="ECO:0000256" key="1">
    <source>
        <dbReference type="SAM" id="Coils"/>
    </source>
</evidence>
<keyword evidence="1" id="KW-0175">Coiled coil</keyword>
<keyword evidence="2" id="KW-0472">Membrane</keyword>
<dbReference type="Proteomes" id="UP000315167">
    <property type="component" value="Unassembled WGS sequence"/>
</dbReference>
<dbReference type="OrthoDB" id="7056878at2"/>
<evidence type="ECO:0008006" key="5">
    <source>
        <dbReference type="Google" id="ProtNLM"/>
    </source>
</evidence>
<sequence length="234" mass="25761">MSAPTPDPRFVIVPARRHPWRWAAVVAALWLISLALVWWLVPRAPAPATGAATAPAPVSAAQSKQQLATLQMSDRISRQANRELQQTLAEREEEIAGLRADVAFYERLVGATGQRKGLSVHEIQMRRDNDGSWRYTATLTQNINRGAVSKGDLTLSVEGTRDGKLVRLDWGQLLQKPQAPPQRFEFRYFQRLEGSVLLPEGFVPGRVIAKVQPDGGGSTEQAFAWEAATATSAQ</sequence>
<reference evidence="3 4" key="1">
    <citation type="journal article" date="2015" name="Stand. Genomic Sci.">
        <title>Genomic Encyclopedia of Bacterial and Archaeal Type Strains, Phase III: the genomes of soil and plant-associated and newly described type strains.</title>
        <authorList>
            <person name="Whitman W.B."/>
            <person name="Woyke T."/>
            <person name="Klenk H.P."/>
            <person name="Zhou Y."/>
            <person name="Lilburn T.G."/>
            <person name="Beck B.J."/>
            <person name="De Vos P."/>
            <person name="Vandamme P."/>
            <person name="Eisen J.A."/>
            <person name="Garrity G."/>
            <person name="Hugenholtz P."/>
            <person name="Kyrpides N.C."/>
        </authorList>
    </citation>
    <scope>NUCLEOTIDE SEQUENCE [LARGE SCALE GENOMIC DNA]</scope>
    <source>
        <strain evidence="3 4">CGMCC 1.10821</strain>
    </source>
</reference>
<dbReference type="RefSeq" id="WP_144897870.1">
    <property type="nucleotide sequence ID" value="NZ_VLKN01000001.1"/>
</dbReference>
<keyword evidence="4" id="KW-1185">Reference proteome</keyword>
<evidence type="ECO:0000313" key="3">
    <source>
        <dbReference type="EMBL" id="TWI06069.1"/>
    </source>
</evidence>
<gene>
    <name evidence="3" type="ORF">IP90_00332</name>
</gene>
<dbReference type="AlphaFoldDB" id="A0A562LEF5"/>
<feature type="transmembrane region" description="Helical" evidence="2">
    <location>
        <begin position="20"/>
        <end position="41"/>
    </location>
</feature>
<proteinExistence type="predicted"/>
<organism evidence="3 4">
    <name type="scientific">Luteimonas cucumeris</name>
    <dbReference type="NCBI Taxonomy" id="985012"/>
    <lineage>
        <taxon>Bacteria</taxon>
        <taxon>Pseudomonadati</taxon>
        <taxon>Pseudomonadota</taxon>
        <taxon>Gammaproteobacteria</taxon>
        <taxon>Lysobacterales</taxon>
        <taxon>Lysobacteraceae</taxon>
        <taxon>Luteimonas</taxon>
    </lineage>
</organism>
<dbReference type="EMBL" id="VLKN01000001">
    <property type="protein sequence ID" value="TWI06069.1"/>
    <property type="molecule type" value="Genomic_DNA"/>
</dbReference>
<evidence type="ECO:0000313" key="4">
    <source>
        <dbReference type="Proteomes" id="UP000315167"/>
    </source>
</evidence>
<name>A0A562LEF5_9GAMM</name>
<keyword evidence="2" id="KW-1133">Transmembrane helix</keyword>
<evidence type="ECO:0000256" key="2">
    <source>
        <dbReference type="SAM" id="Phobius"/>
    </source>
</evidence>
<keyword evidence="2" id="KW-0812">Transmembrane</keyword>
<dbReference type="Pfam" id="PF20567">
    <property type="entry name" value="DUF6776"/>
    <property type="match status" value="1"/>
</dbReference>